<keyword evidence="3" id="KW-0804">Transcription</keyword>
<evidence type="ECO:0000256" key="3">
    <source>
        <dbReference type="ARBA" id="ARBA00023163"/>
    </source>
</evidence>
<proteinExistence type="predicted"/>
<dbReference type="SUPFAM" id="SSF55136">
    <property type="entry name" value="Probable bacterial effector-binding domain"/>
    <property type="match status" value="1"/>
</dbReference>
<evidence type="ECO:0000313" key="6">
    <source>
        <dbReference type="Proteomes" id="UP000190367"/>
    </source>
</evidence>
<dbReference type="EMBL" id="FUWZ01000003">
    <property type="protein sequence ID" value="SKA29601.1"/>
    <property type="molecule type" value="Genomic_DNA"/>
</dbReference>
<dbReference type="InterPro" id="IPR009057">
    <property type="entry name" value="Homeodomain-like_sf"/>
</dbReference>
<keyword evidence="1" id="KW-0805">Transcription regulation</keyword>
<organism evidence="5 6">
    <name type="scientific">Chitinophaga eiseniae</name>
    <dbReference type="NCBI Taxonomy" id="634771"/>
    <lineage>
        <taxon>Bacteria</taxon>
        <taxon>Pseudomonadati</taxon>
        <taxon>Bacteroidota</taxon>
        <taxon>Chitinophagia</taxon>
        <taxon>Chitinophagales</taxon>
        <taxon>Chitinophagaceae</taxon>
        <taxon>Chitinophaga</taxon>
    </lineage>
</organism>
<protein>
    <submittedName>
        <fullName evidence="5">AraC-type DNA-binding protein</fullName>
    </submittedName>
</protein>
<gene>
    <name evidence="5" type="ORF">SAMN04488128_103145</name>
</gene>
<feature type="domain" description="HTH araC/xylS-type" evidence="4">
    <location>
        <begin position="17"/>
        <end position="115"/>
    </location>
</feature>
<dbReference type="RefSeq" id="WP_078670519.1">
    <property type="nucleotide sequence ID" value="NZ_FUWZ01000003.1"/>
</dbReference>
<dbReference type="InterPro" id="IPR011256">
    <property type="entry name" value="Reg_factor_effector_dom_sf"/>
</dbReference>
<reference evidence="6" key="1">
    <citation type="submission" date="2017-02" db="EMBL/GenBank/DDBJ databases">
        <authorList>
            <person name="Varghese N."/>
            <person name="Submissions S."/>
        </authorList>
    </citation>
    <scope>NUCLEOTIDE SEQUENCE [LARGE SCALE GENOMIC DNA]</scope>
    <source>
        <strain evidence="6">DSM 22224</strain>
    </source>
</reference>
<dbReference type="PROSITE" id="PS00041">
    <property type="entry name" value="HTH_ARAC_FAMILY_1"/>
    <property type="match status" value="1"/>
</dbReference>
<accession>A0A1T4SNX9</accession>
<dbReference type="GO" id="GO:0043565">
    <property type="term" value="F:sequence-specific DNA binding"/>
    <property type="evidence" value="ECO:0007669"/>
    <property type="project" value="InterPro"/>
</dbReference>
<dbReference type="AlphaFoldDB" id="A0A1T4SNX9"/>
<dbReference type="InterPro" id="IPR018062">
    <property type="entry name" value="HTH_AraC-typ_CS"/>
</dbReference>
<dbReference type="OrthoDB" id="9816011at2"/>
<dbReference type="STRING" id="634771.SAMN04488128_103145"/>
<name>A0A1T4SNX9_9BACT</name>
<keyword evidence="6" id="KW-1185">Reference proteome</keyword>
<evidence type="ECO:0000256" key="2">
    <source>
        <dbReference type="ARBA" id="ARBA00023125"/>
    </source>
</evidence>
<evidence type="ECO:0000256" key="1">
    <source>
        <dbReference type="ARBA" id="ARBA00023015"/>
    </source>
</evidence>
<dbReference type="SMART" id="SM00342">
    <property type="entry name" value="HTH_ARAC"/>
    <property type="match status" value="1"/>
</dbReference>
<dbReference type="Pfam" id="PF12833">
    <property type="entry name" value="HTH_18"/>
    <property type="match status" value="1"/>
</dbReference>
<dbReference type="Gene3D" id="1.10.10.60">
    <property type="entry name" value="Homeodomain-like"/>
    <property type="match status" value="2"/>
</dbReference>
<dbReference type="GO" id="GO:0003700">
    <property type="term" value="F:DNA-binding transcription factor activity"/>
    <property type="evidence" value="ECO:0007669"/>
    <property type="project" value="InterPro"/>
</dbReference>
<keyword evidence="2 5" id="KW-0238">DNA-binding</keyword>
<dbReference type="PANTHER" id="PTHR43280">
    <property type="entry name" value="ARAC-FAMILY TRANSCRIPTIONAL REGULATOR"/>
    <property type="match status" value="1"/>
</dbReference>
<dbReference type="InterPro" id="IPR018060">
    <property type="entry name" value="HTH_AraC"/>
</dbReference>
<dbReference type="SUPFAM" id="SSF46689">
    <property type="entry name" value="Homeodomain-like"/>
    <property type="match status" value="2"/>
</dbReference>
<sequence>MSKSAVITKQQLEHLALQGMSYADDHVGDTFSIKDVSDRLGISYSYFYHNFADYMGEPFWHYVKRHRLELSAGLLRHSGHSIGIISDLCGYATTAAFSKAFKQHFKESPKEFRRIAELPNEKRTIQIIETITASAGTDIFGNFFRYDRGERVQLPDSVLYYTLLSRGQNPIGEMIAKMNQYYNAISKILGQIEIATAKIITGTLDSVPVTDYEKISIYAGLSIPLHAAAAHQHMETNYGYLMRKRIPGGTYLRLPVPMDFATAGIPMYNFINQNCKEGNFKMSGNHFFMVLNGTTACEIYIPLLRKHY</sequence>
<dbReference type="PROSITE" id="PS01124">
    <property type="entry name" value="HTH_ARAC_FAMILY_2"/>
    <property type="match status" value="1"/>
</dbReference>
<evidence type="ECO:0000259" key="4">
    <source>
        <dbReference type="PROSITE" id="PS01124"/>
    </source>
</evidence>
<dbReference type="Proteomes" id="UP000190367">
    <property type="component" value="Unassembled WGS sequence"/>
</dbReference>
<evidence type="ECO:0000313" key="5">
    <source>
        <dbReference type="EMBL" id="SKA29601.1"/>
    </source>
</evidence>
<dbReference type="PANTHER" id="PTHR43280:SF31">
    <property type="entry name" value="TRANSCRIPTIONAL REGULATORY PROTEIN"/>
    <property type="match status" value="1"/>
</dbReference>